<evidence type="ECO:0000313" key="3">
    <source>
        <dbReference type="Proteomes" id="UP000026961"/>
    </source>
</evidence>
<reference evidence="2" key="2">
    <citation type="submission" date="2018-05" db="EMBL/GenBank/DDBJ databases">
        <title>OgluRS3 (Oryza glumaepatula Reference Sequence Version 3).</title>
        <authorList>
            <person name="Zhang J."/>
            <person name="Kudrna D."/>
            <person name="Lee S."/>
            <person name="Talag J."/>
            <person name="Welchert J."/>
            <person name="Wing R.A."/>
        </authorList>
    </citation>
    <scope>NUCLEOTIDE SEQUENCE [LARGE SCALE GENOMIC DNA]</scope>
</reference>
<dbReference type="HOGENOM" id="CLU_2416853_0_0_1"/>
<feature type="compositionally biased region" description="Basic and acidic residues" evidence="1">
    <location>
        <begin position="41"/>
        <end position="60"/>
    </location>
</feature>
<feature type="compositionally biased region" description="Basic residues" evidence="1">
    <location>
        <begin position="61"/>
        <end position="73"/>
    </location>
</feature>
<evidence type="ECO:0000256" key="1">
    <source>
        <dbReference type="SAM" id="MobiDB-lite"/>
    </source>
</evidence>
<keyword evidence="3" id="KW-1185">Reference proteome</keyword>
<protein>
    <submittedName>
        <fullName evidence="2">Uncharacterized protein</fullName>
    </submittedName>
</protein>
<feature type="region of interest" description="Disordered" evidence="1">
    <location>
        <begin position="37"/>
        <end position="75"/>
    </location>
</feature>
<dbReference type="Proteomes" id="UP000026961">
    <property type="component" value="Chromosome 11"/>
</dbReference>
<evidence type="ECO:0000313" key="2">
    <source>
        <dbReference type="EnsemblPlants" id="OGLUM11G13630.1"/>
    </source>
</evidence>
<dbReference type="AlphaFoldDB" id="A0A0E0BJ88"/>
<accession>A0A0E0BJ88</accession>
<sequence>MRLDIHLGKKNIGMSMDYGSLLDNVFREKVTMSTTTAIRRGLTENQDKVLTRQPTKDKGTARQRPHKGRRHPNCCRCQPGRTRLGLHLSIDS</sequence>
<dbReference type="Gramene" id="OGLUM11G13630.1">
    <property type="protein sequence ID" value="OGLUM11G13630.1"/>
    <property type="gene ID" value="OGLUM11G13630"/>
</dbReference>
<name>A0A0E0BJ88_9ORYZ</name>
<organism evidence="2">
    <name type="scientific">Oryza glumipatula</name>
    <dbReference type="NCBI Taxonomy" id="40148"/>
    <lineage>
        <taxon>Eukaryota</taxon>
        <taxon>Viridiplantae</taxon>
        <taxon>Streptophyta</taxon>
        <taxon>Embryophyta</taxon>
        <taxon>Tracheophyta</taxon>
        <taxon>Spermatophyta</taxon>
        <taxon>Magnoliopsida</taxon>
        <taxon>Liliopsida</taxon>
        <taxon>Poales</taxon>
        <taxon>Poaceae</taxon>
        <taxon>BOP clade</taxon>
        <taxon>Oryzoideae</taxon>
        <taxon>Oryzeae</taxon>
        <taxon>Oryzinae</taxon>
        <taxon>Oryza</taxon>
    </lineage>
</organism>
<dbReference type="EnsemblPlants" id="OGLUM11G13630.1">
    <property type="protein sequence ID" value="OGLUM11G13630.1"/>
    <property type="gene ID" value="OGLUM11G13630"/>
</dbReference>
<proteinExistence type="predicted"/>
<reference evidence="2" key="1">
    <citation type="submission" date="2015-04" db="UniProtKB">
        <authorList>
            <consortium name="EnsemblPlants"/>
        </authorList>
    </citation>
    <scope>IDENTIFICATION</scope>
</reference>